<dbReference type="InterPro" id="IPR027417">
    <property type="entry name" value="P-loop_NTPase"/>
</dbReference>
<dbReference type="Gene3D" id="3.40.50.300">
    <property type="entry name" value="P-loop containing nucleotide triphosphate hydrolases"/>
    <property type="match status" value="1"/>
</dbReference>
<gene>
    <name evidence="1" type="ORF">U732_1000</name>
</gene>
<accession>A0A0C1QUF9</accession>
<dbReference type="SUPFAM" id="SSF52540">
    <property type="entry name" value="P-loop containing nucleoside triphosphate hydrolases"/>
    <property type="match status" value="1"/>
</dbReference>
<name>A0A0C1QUF9_9CLOT</name>
<dbReference type="STRING" id="29341.RSJ17_07775"/>
<reference evidence="1 2" key="1">
    <citation type="journal article" date="2015" name="Infect. Genet. Evol.">
        <title>Genomic sequences of six botulinum neurotoxin-producing strains representing three clostridial species illustrate the mobility and diversity of botulinum neurotoxin genes.</title>
        <authorList>
            <person name="Smith T.J."/>
            <person name="Hill K.K."/>
            <person name="Xie G."/>
            <person name="Foley B.T."/>
            <person name="Williamson C.H."/>
            <person name="Foster J.T."/>
            <person name="Johnson S.L."/>
            <person name="Chertkov O."/>
            <person name="Teshima H."/>
            <person name="Gibbons H.S."/>
            <person name="Johnsky L.A."/>
            <person name="Karavis M.A."/>
            <person name="Smith L.A."/>
        </authorList>
    </citation>
    <scope>NUCLEOTIDE SEQUENCE [LARGE SCALE GENOMIC DNA]</scope>
    <source>
        <strain evidence="1 2">CDC 2741</strain>
    </source>
</reference>
<comment type="caution">
    <text evidence="1">The sequence shown here is derived from an EMBL/GenBank/DDBJ whole genome shotgun (WGS) entry which is preliminary data.</text>
</comment>
<sequence length="244" mass="28426">MDISLFIGANGTGRSHTMIILAKILAKLGNDVLVIDTTNSQGIFNYFEYNVDVESEVALTEFDPIIREEISILVDNPLNCNRLDIDYKTLLENVELNRYNYIFIEVDGVVDSRLIKESSRIFMVQNSDKDKLIRNKKILNELNIDSTKLHFIFNQIVDSRYDKSYLLEELFSSLNNKIAIMDNEDVEIPFLEEDLIWSYENKLDGKISLKGYSEDFRKAMYELTNIITFVDSRTFKKITSERWV</sequence>
<evidence type="ECO:0000313" key="1">
    <source>
        <dbReference type="EMBL" id="KIE44682.1"/>
    </source>
</evidence>
<organism evidence="1 2">
    <name type="scientific">Clostridium argentinense CDC 2741</name>
    <dbReference type="NCBI Taxonomy" id="1418104"/>
    <lineage>
        <taxon>Bacteria</taxon>
        <taxon>Bacillati</taxon>
        <taxon>Bacillota</taxon>
        <taxon>Clostridia</taxon>
        <taxon>Eubacteriales</taxon>
        <taxon>Clostridiaceae</taxon>
        <taxon>Clostridium</taxon>
    </lineage>
</organism>
<evidence type="ECO:0000313" key="2">
    <source>
        <dbReference type="Proteomes" id="UP000031366"/>
    </source>
</evidence>
<dbReference type="EMBL" id="AYSO01000020">
    <property type="protein sequence ID" value="KIE44682.1"/>
    <property type="molecule type" value="Genomic_DNA"/>
</dbReference>
<proteinExistence type="predicted"/>
<dbReference type="AlphaFoldDB" id="A0A0C1QUF9"/>
<dbReference type="Proteomes" id="UP000031366">
    <property type="component" value="Unassembled WGS sequence"/>
</dbReference>
<keyword evidence="2" id="KW-1185">Reference proteome</keyword>
<protein>
    <submittedName>
        <fullName evidence="1">CobQ/CobB/MinD/ParA nucleotide binding domain protein</fullName>
    </submittedName>
</protein>
<dbReference type="RefSeq" id="WP_039637200.1">
    <property type="nucleotide sequence ID" value="NZ_AYSO01000020.1"/>
</dbReference>